<evidence type="ECO:0000313" key="2">
    <source>
        <dbReference type="EMBL" id="PNF25752.1"/>
    </source>
</evidence>
<evidence type="ECO:0000256" key="1">
    <source>
        <dbReference type="SAM" id="MobiDB-lite"/>
    </source>
</evidence>
<comment type="caution">
    <text evidence="2">The sequence shown here is derived from an EMBL/GenBank/DDBJ whole genome shotgun (WGS) entry which is preliminary data.</text>
</comment>
<gene>
    <name evidence="2" type="ORF">B7P43_G12364</name>
</gene>
<proteinExistence type="predicted"/>
<dbReference type="InParanoid" id="A0A2J7QAZ7"/>
<reference evidence="2 3" key="1">
    <citation type="submission" date="2017-12" db="EMBL/GenBank/DDBJ databases">
        <title>Hemimetabolous genomes reveal molecular basis of termite eusociality.</title>
        <authorList>
            <person name="Harrison M.C."/>
            <person name="Jongepier E."/>
            <person name="Robertson H.M."/>
            <person name="Arning N."/>
            <person name="Bitard-Feildel T."/>
            <person name="Chao H."/>
            <person name="Childers C.P."/>
            <person name="Dinh H."/>
            <person name="Doddapaneni H."/>
            <person name="Dugan S."/>
            <person name="Gowin J."/>
            <person name="Greiner C."/>
            <person name="Han Y."/>
            <person name="Hu H."/>
            <person name="Hughes D.S.T."/>
            <person name="Huylmans A.-K."/>
            <person name="Kemena C."/>
            <person name="Kremer L.P.M."/>
            <person name="Lee S.L."/>
            <person name="Lopez-Ezquerra A."/>
            <person name="Mallet L."/>
            <person name="Monroy-Kuhn J.M."/>
            <person name="Moser A."/>
            <person name="Murali S.C."/>
            <person name="Muzny D.M."/>
            <person name="Otani S."/>
            <person name="Piulachs M.-D."/>
            <person name="Poelchau M."/>
            <person name="Qu J."/>
            <person name="Schaub F."/>
            <person name="Wada-Katsumata A."/>
            <person name="Worley K.C."/>
            <person name="Xie Q."/>
            <person name="Ylla G."/>
            <person name="Poulsen M."/>
            <person name="Gibbs R.A."/>
            <person name="Schal C."/>
            <person name="Richards S."/>
            <person name="Belles X."/>
            <person name="Korb J."/>
            <person name="Bornberg-Bauer E."/>
        </authorList>
    </citation>
    <scope>NUCLEOTIDE SEQUENCE [LARGE SCALE GENOMIC DNA]</scope>
    <source>
        <tissue evidence="2">Whole body</tissue>
    </source>
</reference>
<sequence length="71" mass="8017">MMKTSHKEIVAKVKPEMDAETMACQEMEACLEEEATSVHRKPEMAQQREVPIKDAEVIPVGEPEEEMTSIT</sequence>
<dbReference type="EMBL" id="NEVH01016304">
    <property type="protein sequence ID" value="PNF25752.1"/>
    <property type="molecule type" value="Genomic_DNA"/>
</dbReference>
<evidence type="ECO:0000313" key="3">
    <source>
        <dbReference type="Proteomes" id="UP000235965"/>
    </source>
</evidence>
<name>A0A2J7QAZ7_9NEOP</name>
<organism evidence="2 3">
    <name type="scientific">Cryptotermes secundus</name>
    <dbReference type="NCBI Taxonomy" id="105785"/>
    <lineage>
        <taxon>Eukaryota</taxon>
        <taxon>Metazoa</taxon>
        <taxon>Ecdysozoa</taxon>
        <taxon>Arthropoda</taxon>
        <taxon>Hexapoda</taxon>
        <taxon>Insecta</taxon>
        <taxon>Pterygota</taxon>
        <taxon>Neoptera</taxon>
        <taxon>Polyneoptera</taxon>
        <taxon>Dictyoptera</taxon>
        <taxon>Blattodea</taxon>
        <taxon>Blattoidea</taxon>
        <taxon>Termitoidae</taxon>
        <taxon>Kalotermitidae</taxon>
        <taxon>Cryptotermitinae</taxon>
        <taxon>Cryptotermes</taxon>
    </lineage>
</organism>
<protein>
    <submittedName>
        <fullName evidence="2">Uncharacterized protein</fullName>
    </submittedName>
</protein>
<dbReference type="Proteomes" id="UP000235965">
    <property type="component" value="Unassembled WGS sequence"/>
</dbReference>
<keyword evidence="3" id="KW-1185">Reference proteome</keyword>
<feature type="region of interest" description="Disordered" evidence="1">
    <location>
        <begin position="36"/>
        <end position="71"/>
    </location>
</feature>
<accession>A0A2J7QAZ7</accession>
<dbReference type="AlphaFoldDB" id="A0A2J7QAZ7"/>
<feature type="compositionally biased region" description="Acidic residues" evidence="1">
    <location>
        <begin position="62"/>
        <end position="71"/>
    </location>
</feature>